<keyword evidence="2" id="KW-1185">Reference proteome</keyword>
<dbReference type="GO" id="GO:0160105">
    <property type="term" value="F:tRNA (adenine(22)-N1)-methyltransferase activity"/>
    <property type="evidence" value="ECO:0007669"/>
    <property type="project" value="InterPro"/>
</dbReference>
<dbReference type="Gene3D" id="1.10.287.1890">
    <property type="match status" value="1"/>
</dbReference>
<dbReference type="Gene3D" id="3.40.50.150">
    <property type="entry name" value="Vaccinia Virus protein VP39"/>
    <property type="match status" value="1"/>
</dbReference>
<dbReference type="Pfam" id="PF04816">
    <property type="entry name" value="TrmK"/>
    <property type="match status" value="1"/>
</dbReference>
<dbReference type="Proteomes" id="UP000310334">
    <property type="component" value="Unassembled WGS sequence"/>
</dbReference>
<dbReference type="PANTHER" id="PTHR38451:SF1">
    <property type="entry name" value="TRNA (ADENINE(22)-N(1))-METHYLTRANSFERASE"/>
    <property type="match status" value="1"/>
</dbReference>
<protein>
    <submittedName>
        <fullName evidence="1">tRNA (Adenine-N(1))-methyltransferase</fullName>
    </submittedName>
</protein>
<dbReference type="OrthoDB" id="5881184at2"/>
<evidence type="ECO:0000313" key="1">
    <source>
        <dbReference type="EMBL" id="THF80640.1"/>
    </source>
</evidence>
<dbReference type="AlphaFoldDB" id="A0A4S4BZE5"/>
<dbReference type="PANTHER" id="PTHR38451">
    <property type="entry name" value="TRNA (ADENINE(22)-N(1))-METHYLTRANSFERASE"/>
    <property type="match status" value="1"/>
</dbReference>
<keyword evidence="1" id="KW-0489">Methyltransferase</keyword>
<evidence type="ECO:0000313" key="2">
    <source>
        <dbReference type="Proteomes" id="UP000310334"/>
    </source>
</evidence>
<dbReference type="InterPro" id="IPR029063">
    <property type="entry name" value="SAM-dependent_MTases_sf"/>
</dbReference>
<dbReference type="PIRSF" id="PIRSF018637">
    <property type="entry name" value="TrmK"/>
    <property type="match status" value="1"/>
</dbReference>
<name>A0A4S4BZE5_9BACI</name>
<keyword evidence="1" id="KW-0808">Transferase</keyword>
<dbReference type="SUPFAM" id="SSF53335">
    <property type="entry name" value="S-adenosyl-L-methionine-dependent methyltransferases"/>
    <property type="match status" value="1"/>
</dbReference>
<reference evidence="1 2" key="1">
    <citation type="submission" date="2019-04" db="EMBL/GenBank/DDBJ databases">
        <title>Bacillus sediminilitoris sp. nov., isolated from a tidal flat sediment on the East China Sea.</title>
        <authorList>
            <person name="Wei Y."/>
            <person name="Mao H."/>
            <person name="Fang J."/>
        </authorList>
    </citation>
    <scope>NUCLEOTIDE SEQUENCE [LARGE SCALE GENOMIC DNA]</scope>
    <source>
        <strain evidence="1 2">DSL-17</strain>
    </source>
</reference>
<gene>
    <name evidence="1" type="ORF">E6W99_09590</name>
</gene>
<dbReference type="InterPro" id="IPR006901">
    <property type="entry name" value="TrmK"/>
</dbReference>
<sequence length="236" mass="26526">MNEMNLSKRLETVASYIPKDAILADIGSDHAYLPCYSILQGVAKSAIAGEITEGPFLSAKSQVMKCELSDVISVRQGDGLSVIEDSEVIDCITIAGMGGGLIKKILDEGKGKLTHVKRLILQPNIHAIYIRQWLLENGWELIDEEIIEEDHKIYEILVAEKGEPMQPYQTVSLQTGLLLGPHLIKKKSDIFSGKWTQECRHWKTILEQLEAAGHTYENNEKFRELENQIKLVEEVL</sequence>
<proteinExistence type="predicted"/>
<comment type="caution">
    <text evidence="1">The sequence shown here is derived from an EMBL/GenBank/DDBJ whole genome shotgun (WGS) entry which is preliminary data.</text>
</comment>
<organism evidence="1 2">
    <name type="scientific">Metabacillus sediminilitoris</name>
    <dbReference type="NCBI Taxonomy" id="2567941"/>
    <lineage>
        <taxon>Bacteria</taxon>
        <taxon>Bacillati</taxon>
        <taxon>Bacillota</taxon>
        <taxon>Bacilli</taxon>
        <taxon>Bacillales</taxon>
        <taxon>Bacillaceae</taxon>
        <taxon>Metabacillus</taxon>
    </lineage>
</organism>
<dbReference type="EMBL" id="SSNT01000006">
    <property type="protein sequence ID" value="THF80640.1"/>
    <property type="molecule type" value="Genomic_DNA"/>
</dbReference>
<accession>A0A4S4BZE5</accession>
<dbReference type="GO" id="GO:0032259">
    <property type="term" value="P:methylation"/>
    <property type="evidence" value="ECO:0007669"/>
    <property type="project" value="UniProtKB-KW"/>
</dbReference>
<dbReference type="RefSeq" id="WP_136353253.1">
    <property type="nucleotide sequence ID" value="NZ_CP046266.1"/>
</dbReference>